<comment type="caution">
    <text evidence="3">The sequence shown here is derived from an EMBL/GenBank/DDBJ whole genome shotgun (WGS) entry which is preliminary data.</text>
</comment>
<accession>A0A9W8I5Q9</accession>
<keyword evidence="2" id="KW-0812">Transmembrane</keyword>
<evidence type="ECO:0000313" key="3">
    <source>
        <dbReference type="EMBL" id="KAJ2847509.1"/>
    </source>
</evidence>
<protein>
    <recommendedName>
        <fullName evidence="5">C3H1-type domain-containing protein</fullName>
    </recommendedName>
</protein>
<gene>
    <name evidence="3" type="ORF">IWW36_003825</name>
</gene>
<dbReference type="Gene3D" id="4.10.1000.40">
    <property type="match status" value="1"/>
</dbReference>
<name>A0A9W8I5Q9_9FUNG</name>
<feature type="region of interest" description="Disordered" evidence="1">
    <location>
        <begin position="128"/>
        <end position="172"/>
    </location>
</feature>
<organism evidence="3 4">
    <name type="scientific">Coemansia brasiliensis</name>
    <dbReference type="NCBI Taxonomy" id="2650707"/>
    <lineage>
        <taxon>Eukaryota</taxon>
        <taxon>Fungi</taxon>
        <taxon>Fungi incertae sedis</taxon>
        <taxon>Zoopagomycota</taxon>
        <taxon>Kickxellomycotina</taxon>
        <taxon>Kickxellomycetes</taxon>
        <taxon>Kickxellales</taxon>
        <taxon>Kickxellaceae</taxon>
        <taxon>Coemansia</taxon>
    </lineage>
</organism>
<dbReference type="EMBL" id="JANBUW010000303">
    <property type="protein sequence ID" value="KAJ2847509.1"/>
    <property type="molecule type" value="Genomic_DNA"/>
</dbReference>
<keyword evidence="2" id="KW-1133">Transmembrane helix</keyword>
<dbReference type="Pfam" id="PF14608">
    <property type="entry name" value="zf-CCCH_2"/>
    <property type="match status" value="2"/>
</dbReference>
<dbReference type="InterPro" id="IPR009818">
    <property type="entry name" value="PAM2_motif"/>
</dbReference>
<reference evidence="3" key="1">
    <citation type="submission" date="2022-07" db="EMBL/GenBank/DDBJ databases">
        <title>Phylogenomic reconstructions and comparative analyses of Kickxellomycotina fungi.</title>
        <authorList>
            <person name="Reynolds N.K."/>
            <person name="Stajich J.E."/>
            <person name="Barry K."/>
            <person name="Grigoriev I.V."/>
            <person name="Crous P."/>
            <person name="Smith M.E."/>
        </authorList>
    </citation>
    <scope>NUCLEOTIDE SEQUENCE</scope>
    <source>
        <strain evidence="3">NRRL 1566</strain>
    </source>
</reference>
<dbReference type="OrthoDB" id="438553at2759"/>
<feature type="transmembrane region" description="Helical" evidence="2">
    <location>
        <begin position="6"/>
        <end position="30"/>
    </location>
</feature>
<evidence type="ECO:0000256" key="2">
    <source>
        <dbReference type="SAM" id="Phobius"/>
    </source>
</evidence>
<evidence type="ECO:0008006" key="5">
    <source>
        <dbReference type="Google" id="ProtNLM"/>
    </source>
</evidence>
<dbReference type="AlphaFoldDB" id="A0A9W8I5Q9"/>
<feature type="compositionally biased region" description="Polar residues" evidence="1">
    <location>
        <begin position="142"/>
        <end position="166"/>
    </location>
</feature>
<dbReference type="Proteomes" id="UP001139887">
    <property type="component" value="Unassembled WGS sequence"/>
</dbReference>
<proteinExistence type="predicted"/>
<keyword evidence="2" id="KW-0472">Membrane</keyword>
<keyword evidence="4" id="KW-1185">Reference proteome</keyword>
<dbReference type="Pfam" id="PF07145">
    <property type="entry name" value="PAM2"/>
    <property type="match status" value="1"/>
</dbReference>
<evidence type="ECO:0000256" key="1">
    <source>
        <dbReference type="SAM" id="MobiDB-lite"/>
    </source>
</evidence>
<sequence length="368" mass="39935">MYRYPTVAVAGTCAGGAVLAAVAIALIILYRRVRASRRCNRNEHPKNPSQEEAVVSQAPTEVAVSAEAQPLLNESAIRTRYADSADEYARSLMERSSFGYATSSSQPWAQSRSPYNPLQNIVQVITTDSDDSEDSSFDSSSGGIVQQRTSHNTVPSQVSSIQSAESMRSVGRTHVTIAVRESEFETLHSSRSHACLSASSQNASTAGSLRISESDHTSSAADSAACECPDYADSACEQPAGRPRCSTLNAQAKEFVPTSVVSPADTAHVNKPAGISPAAIKRRCRFWPVCTNRNCKYVHPSQPCQASPQCLFGNNCIFVHPIDMNKINSVLAGKNTRRYKRKADIIKLNHLESYIPHCTQQRPGQDVN</sequence>
<evidence type="ECO:0000313" key="4">
    <source>
        <dbReference type="Proteomes" id="UP001139887"/>
    </source>
</evidence>